<evidence type="ECO:0000256" key="7">
    <source>
        <dbReference type="SAM" id="Phobius"/>
    </source>
</evidence>
<evidence type="ECO:0000256" key="1">
    <source>
        <dbReference type="ARBA" id="ARBA00004651"/>
    </source>
</evidence>
<dbReference type="EMBL" id="CAFBND010000088">
    <property type="protein sequence ID" value="CAB4952643.1"/>
    <property type="molecule type" value="Genomic_DNA"/>
</dbReference>
<evidence type="ECO:0000256" key="3">
    <source>
        <dbReference type="ARBA" id="ARBA00022475"/>
    </source>
</evidence>
<dbReference type="InterPro" id="IPR002781">
    <property type="entry name" value="TM_pro_TauE-like"/>
</dbReference>
<dbReference type="PANTHER" id="PTHR30269">
    <property type="entry name" value="TRANSMEMBRANE PROTEIN YFCA"/>
    <property type="match status" value="1"/>
</dbReference>
<evidence type="ECO:0000313" key="9">
    <source>
        <dbReference type="EMBL" id="CAB4952643.1"/>
    </source>
</evidence>
<organism evidence="8">
    <name type="scientific">freshwater metagenome</name>
    <dbReference type="NCBI Taxonomy" id="449393"/>
    <lineage>
        <taxon>unclassified sequences</taxon>
        <taxon>metagenomes</taxon>
        <taxon>ecological metagenomes</taxon>
    </lineage>
</organism>
<keyword evidence="4 7" id="KW-0812">Transmembrane</keyword>
<evidence type="ECO:0000256" key="6">
    <source>
        <dbReference type="ARBA" id="ARBA00023136"/>
    </source>
</evidence>
<gene>
    <name evidence="8" type="ORF">UFOPK3268_00483</name>
    <name evidence="9" type="ORF">UFOPK3752_01758</name>
</gene>
<keyword evidence="6 7" id="KW-0472">Membrane</keyword>
<dbReference type="EMBL" id="CAFBIZ010000043">
    <property type="protein sequence ID" value="CAB4847776.1"/>
    <property type="molecule type" value="Genomic_DNA"/>
</dbReference>
<dbReference type="PANTHER" id="PTHR30269:SF0">
    <property type="entry name" value="MEMBRANE TRANSPORTER PROTEIN YFCA-RELATED"/>
    <property type="match status" value="1"/>
</dbReference>
<protein>
    <submittedName>
        <fullName evidence="8">Unannotated protein</fullName>
    </submittedName>
</protein>
<evidence type="ECO:0000256" key="2">
    <source>
        <dbReference type="ARBA" id="ARBA00022448"/>
    </source>
</evidence>
<dbReference type="AlphaFoldDB" id="A0A6J7BPW9"/>
<comment type="subcellular location">
    <subcellularLocation>
        <location evidence="1">Cell membrane</location>
        <topology evidence="1">Multi-pass membrane protein</topology>
    </subcellularLocation>
</comment>
<keyword evidence="5 7" id="KW-1133">Transmembrane helix</keyword>
<proteinExistence type="predicted"/>
<keyword evidence="2" id="KW-0813">Transport</keyword>
<sequence>MLAGAVNAVVGSGTLLTYPLLLGAGLPPVAANASNSMGLVPGSAFATWIYRDELSGRGPQLKLMAGTAVVGALAGTGLVLALPAQVFESVVPWLILSACILVIVQPRLLAALNSRGIDATRLPRATLIPVLFLVGVYAGYFGAAQGIILMAVLATLYDIDLQRSNAAKIVLQGVSNAAAALLFAIAGVIDWPAALAVGIGASVGGLIGAPFARRLPPPLLRAAIVAVGLVAAIVSFSRM</sequence>
<evidence type="ECO:0000313" key="8">
    <source>
        <dbReference type="EMBL" id="CAB4847776.1"/>
    </source>
</evidence>
<name>A0A6J7BPW9_9ZZZZ</name>
<accession>A0A6J7BPW9</accession>
<feature type="transmembrane region" description="Helical" evidence="7">
    <location>
        <begin position="218"/>
        <end position="236"/>
    </location>
</feature>
<feature type="transmembrane region" description="Helical" evidence="7">
    <location>
        <begin position="90"/>
        <end position="109"/>
    </location>
</feature>
<dbReference type="GO" id="GO:0005886">
    <property type="term" value="C:plasma membrane"/>
    <property type="evidence" value="ECO:0007669"/>
    <property type="project" value="UniProtKB-SubCell"/>
</dbReference>
<evidence type="ECO:0000256" key="4">
    <source>
        <dbReference type="ARBA" id="ARBA00022692"/>
    </source>
</evidence>
<reference evidence="8" key="1">
    <citation type="submission" date="2020-05" db="EMBL/GenBank/DDBJ databases">
        <authorList>
            <person name="Chiriac C."/>
            <person name="Salcher M."/>
            <person name="Ghai R."/>
            <person name="Kavagutti S V."/>
        </authorList>
    </citation>
    <scope>NUCLEOTIDE SEQUENCE</scope>
</reference>
<keyword evidence="3" id="KW-1003">Cell membrane</keyword>
<evidence type="ECO:0000256" key="5">
    <source>
        <dbReference type="ARBA" id="ARBA00022989"/>
    </source>
</evidence>
<dbReference type="Pfam" id="PF01925">
    <property type="entry name" value="TauE"/>
    <property type="match status" value="1"/>
</dbReference>
<feature type="transmembrane region" description="Helical" evidence="7">
    <location>
        <begin position="63"/>
        <end position="84"/>
    </location>
</feature>
<dbReference type="InterPro" id="IPR052017">
    <property type="entry name" value="TSUP"/>
</dbReference>
<feature type="transmembrane region" description="Helical" evidence="7">
    <location>
        <begin position="130"/>
        <end position="157"/>
    </location>
</feature>